<dbReference type="OrthoDB" id="3874273at2"/>
<dbReference type="Proteomes" id="UP000316125">
    <property type="component" value="Chromosome"/>
</dbReference>
<sequence length="143" mass="15256">MKTETPMPSISPRDPSVRARRRRLLVGAVLVVGAGLVTHIAGTGPIADFAGDALYAVMIYLVIAIAVPRAAFWLVGATVLVLCTLIECFQLTGLPALWAQTFWPVRLVLGVGFDARDLVAYAVGAGAATFVDVALSHRRQTRI</sequence>
<protein>
    <submittedName>
        <fullName evidence="2">DUF2809 domain-containing protein</fullName>
    </submittedName>
</protein>
<evidence type="ECO:0000256" key="1">
    <source>
        <dbReference type="SAM" id="Phobius"/>
    </source>
</evidence>
<feature type="transmembrane region" description="Helical" evidence="1">
    <location>
        <begin position="118"/>
        <end position="135"/>
    </location>
</feature>
<evidence type="ECO:0000313" key="2">
    <source>
        <dbReference type="EMBL" id="QDE35475.1"/>
    </source>
</evidence>
<feature type="transmembrane region" description="Helical" evidence="1">
    <location>
        <begin position="79"/>
        <end position="98"/>
    </location>
</feature>
<dbReference type="InterPro" id="IPR021257">
    <property type="entry name" value="DUF2809"/>
</dbReference>
<dbReference type="AlphaFoldDB" id="A0A4Y5YSJ9"/>
<name>A0A4Y5YSJ9_9MICO</name>
<accession>A0A4Y5YSJ9</accession>
<gene>
    <name evidence="2" type="ORF">FIV50_12175</name>
</gene>
<reference evidence="2 3" key="1">
    <citation type="submission" date="2019-06" db="EMBL/GenBank/DDBJ databases">
        <title>Complete genome of Microbacterium foliorum M2.</title>
        <authorList>
            <person name="Cao G."/>
        </authorList>
    </citation>
    <scope>NUCLEOTIDE SEQUENCE [LARGE SCALE GENOMIC DNA]</scope>
    <source>
        <strain evidence="2 3">M2</strain>
    </source>
</reference>
<dbReference type="Pfam" id="PF10990">
    <property type="entry name" value="DUF2809"/>
    <property type="match status" value="1"/>
</dbReference>
<dbReference type="RefSeq" id="WP_140037662.1">
    <property type="nucleotide sequence ID" value="NZ_CP041040.1"/>
</dbReference>
<dbReference type="EMBL" id="CP041040">
    <property type="protein sequence ID" value="QDE35475.1"/>
    <property type="molecule type" value="Genomic_DNA"/>
</dbReference>
<keyword evidence="1" id="KW-0812">Transmembrane</keyword>
<keyword evidence="1" id="KW-0472">Membrane</keyword>
<proteinExistence type="predicted"/>
<keyword evidence="1" id="KW-1133">Transmembrane helix</keyword>
<organism evidence="2 3">
    <name type="scientific">Microbacterium foliorum</name>
    <dbReference type="NCBI Taxonomy" id="104336"/>
    <lineage>
        <taxon>Bacteria</taxon>
        <taxon>Bacillati</taxon>
        <taxon>Actinomycetota</taxon>
        <taxon>Actinomycetes</taxon>
        <taxon>Micrococcales</taxon>
        <taxon>Microbacteriaceae</taxon>
        <taxon>Microbacterium</taxon>
    </lineage>
</organism>
<feature type="transmembrane region" description="Helical" evidence="1">
    <location>
        <begin position="53"/>
        <end position="72"/>
    </location>
</feature>
<feature type="transmembrane region" description="Helical" evidence="1">
    <location>
        <begin position="24"/>
        <end position="47"/>
    </location>
</feature>
<evidence type="ECO:0000313" key="3">
    <source>
        <dbReference type="Proteomes" id="UP000316125"/>
    </source>
</evidence>